<gene>
    <name evidence="2" type="ORF">ScoT_21060</name>
</gene>
<sequence length="66" mass="6890">MARRVARGAPGGTDAARARSVPARRRGIGRLREPGDKGCTRRPGALTEGEIPVRGVGIRVRGVTTG</sequence>
<comment type="caution">
    <text evidence="2">The sequence shown here is derived from an EMBL/GenBank/DDBJ whole genome shotgun (WGS) entry which is preliminary data.</text>
</comment>
<dbReference type="AlphaFoldDB" id="A0AA37FC32"/>
<dbReference type="Proteomes" id="UP001051844">
    <property type="component" value="Unassembled WGS sequence"/>
</dbReference>
<accession>A0AA37FC32</accession>
<name>A0AA37FC32_9ACTN</name>
<reference evidence="2" key="1">
    <citation type="submission" date="2022-09" db="EMBL/GenBank/DDBJ databases">
        <title>Whole genome shotgun sequence of Streptomyces albidoflavus NBRC 12854.</title>
        <authorList>
            <person name="Komaki H."/>
            <person name="Tamura T."/>
        </authorList>
    </citation>
    <scope>NUCLEOTIDE SEQUENCE</scope>
    <source>
        <strain evidence="2">NBRC 12854</strain>
    </source>
</reference>
<evidence type="ECO:0000256" key="1">
    <source>
        <dbReference type="SAM" id="MobiDB-lite"/>
    </source>
</evidence>
<feature type="compositionally biased region" description="Basic and acidic residues" evidence="1">
    <location>
        <begin position="30"/>
        <end position="39"/>
    </location>
</feature>
<organism evidence="2 3">
    <name type="scientific">Streptomyces albidoflavus</name>
    <dbReference type="NCBI Taxonomy" id="1886"/>
    <lineage>
        <taxon>Bacteria</taxon>
        <taxon>Bacillati</taxon>
        <taxon>Actinomycetota</taxon>
        <taxon>Actinomycetes</taxon>
        <taxon>Kitasatosporales</taxon>
        <taxon>Streptomycetaceae</taxon>
        <taxon>Streptomyces</taxon>
        <taxon>Streptomyces albidoflavus group</taxon>
    </lineage>
</organism>
<protein>
    <submittedName>
        <fullName evidence="2">Uncharacterized protein</fullName>
    </submittedName>
</protein>
<proteinExistence type="predicted"/>
<evidence type="ECO:0000313" key="2">
    <source>
        <dbReference type="EMBL" id="GHI45932.1"/>
    </source>
</evidence>
<evidence type="ECO:0000313" key="3">
    <source>
        <dbReference type="Proteomes" id="UP001051844"/>
    </source>
</evidence>
<dbReference type="EMBL" id="BNDZ01000005">
    <property type="protein sequence ID" value="GHI45932.1"/>
    <property type="molecule type" value="Genomic_DNA"/>
</dbReference>
<feature type="region of interest" description="Disordered" evidence="1">
    <location>
        <begin position="1"/>
        <end position="46"/>
    </location>
</feature>